<feature type="non-terminal residue" evidence="1">
    <location>
        <position position="199"/>
    </location>
</feature>
<evidence type="ECO:0000313" key="2">
    <source>
        <dbReference type="Proteomes" id="UP000218811"/>
    </source>
</evidence>
<dbReference type="Proteomes" id="UP000218811">
    <property type="component" value="Unassembled WGS sequence"/>
</dbReference>
<dbReference type="AlphaFoldDB" id="A0A2H3JLC2"/>
<organism evidence="1 2">
    <name type="scientific">Wolfiporia cocos (strain MD-104)</name>
    <name type="common">Brown rot fungus</name>
    <dbReference type="NCBI Taxonomy" id="742152"/>
    <lineage>
        <taxon>Eukaryota</taxon>
        <taxon>Fungi</taxon>
        <taxon>Dikarya</taxon>
        <taxon>Basidiomycota</taxon>
        <taxon>Agaricomycotina</taxon>
        <taxon>Agaricomycetes</taxon>
        <taxon>Polyporales</taxon>
        <taxon>Phaeolaceae</taxon>
        <taxon>Wolfiporia</taxon>
    </lineage>
</organism>
<dbReference type="EMBL" id="KB468135">
    <property type="protein sequence ID" value="PCH43006.1"/>
    <property type="molecule type" value="Genomic_DNA"/>
</dbReference>
<dbReference type="OrthoDB" id="3153997at2759"/>
<dbReference type="OMA" id="IKSAWGH"/>
<sequence length="199" mass="22046">LPDPFIYDSGTGPRVVDIIAFLASSFAAPPSLAQPLCAAFAQQEMREILSTVLPEETALILWYNKSREYARVCPACRRIYRLGDVLPEHRFGRDMQDERLQPTADMCKSPLLRREQELSGLCSPLCFIVAAYAYPGAAGIIRAAWGHIAEEMDTAAWDALDTEPTRPDSAGLCSLLKMTRCSDLGLSEIFPEDDDDDDD</sequence>
<accession>A0A2H3JLC2</accession>
<keyword evidence="2" id="KW-1185">Reference proteome</keyword>
<protein>
    <submittedName>
        <fullName evidence="1">Uncharacterized protein</fullName>
    </submittedName>
</protein>
<gene>
    <name evidence="1" type="ORF">WOLCODRAFT_47734</name>
</gene>
<dbReference type="STRING" id="742152.A0A2H3JLC2"/>
<reference evidence="1 2" key="1">
    <citation type="journal article" date="2012" name="Science">
        <title>The Paleozoic origin of enzymatic lignin decomposition reconstructed from 31 fungal genomes.</title>
        <authorList>
            <person name="Floudas D."/>
            <person name="Binder M."/>
            <person name="Riley R."/>
            <person name="Barry K."/>
            <person name="Blanchette R.A."/>
            <person name="Henrissat B."/>
            <person name="Martinez A.T."/>
            <person name="Otillar R."/>
            <person name="Spatafora J.W."/>
            <person name="Yadav J.S."/>
            <person name="Aerts A."/>
            <person name="Benoit I."/>
            <person name="Boyd A."/>
            <person name="Carlson A."/>
            <person name="Copeland A."/>
            <person name="Coutinho P.M."/>
            <person name="de Vries R.P."/>
            <person name="Ferreira P."/>
            <person name="Findley K."/>
            <person name="Foster B."/>
            <person name="Gaskell J."/>
            <person name="Glotzer D."/>
            <person name="Gorecki P."/>
            <person name="Heitman J."/>
            <person name="Hesse C."/>
            <person name="Hori C."/>
            <person name="Igarashi K."/>
            <person name="Jurgens J.A."/>
            <person name="Kallen N."/>
            <person name="Kersten P."/>
            <person name="Kohler A."/>
            <person name="Kuees U."/>
            <person name="Kumar T.K.A."/>
            <person name="Kuo A."/>
            <person name="LaButti K."/>
            <person name="Larrondo L.F."/>
            <person name="Lindquist E."/>
            <person name="Ling A."/>
            <person name="Lombard V."/>
            <person name="Lucas S."/>
            <person name="Lundell T."/>
            <person name="Martin R."/>
            <person name="McLaughlin D.J."/>
            <person name="Morgenstern I."/>
            <person name="Morin E."/>
            <person name="Murat C."/>
            <person name="Nagy L.G."/>
            <person name="Nolan M."/>
            <person name="Ohm R.A."/>
            <person name="Patyshakuliyeva A."/>
            <person name="Rokas A."/>
            <person name="Ruiz-Duenas F.J."/>
            <person name="Sabat G."/>
            <person name="Salamov A."/>
            <person name="Samejima M."/>
            <person name="Schmutz J."/>
            <person name="Slot J.C."/>
            <person name="St John F."/>
            <person name="Stenlid J."/>
            <person name="Sun H."/>
            <person name="Sun S."/>
            <person name="Syed K."/>
            <person name="Tsang A."/>
            <person name="Wiebenga A."/>
            <person name="Young D."/>
            <person name="Pisabarro A."/>
            <person name="Eastwood D.C."/>
            <person name="Martin F."/>
            <person name="Cullen D."/>
            <person name="Grigoriev I.V."/>
            <person name="Hibbett D.S."/>
        </authorList>
    </citation>
    <scope>NUCLEOTIDE SEQUENCE [LARGE SCALE GENOMIC DNA]</scope>
    <source>
        <strain evidence="1 2">MD-104</strain>
    </source>
</reference>
<proteinExistence type="predicted"/>
<evidence type="ECO:0000313" key="1">
    <source>
        <dbReference type="EMBL" id="PCH43006.1"/>
    </source>
</evidence>
<name>A0A2H3JLC2_WOLCO</name>
<feature type="non-terminal residue" evidence="1">
    <location>
        <position position="1"/>
    </location>
</feature>